<dbReference type="AlphaFoldDB" id="A0A8K0P9R0"/>
<dbReference type="EMBL" id="KZ309337">
    <property type="protein sequence ID" value="KAG8238342.1"/>
    <property type="molecule type" value="Genomic_DNA"/>
</dbReference>
<accession>A0A8K0P9R0</accession>
<name>A0A8K0P9R0_LADFU</name>
<gene>
    <name evidence="1" type="ORF">J437_LFUL017203</name>
</gene>
<organism evidence="1 2">
    <name type="scientific">Ladona fulva</name>
    <name type="common">Scarce chaser dragonfly</name>
    <name type="synonym">Libellula fulva</name>
    <dbReference type="NCBI Taxonomy" id="123851"/>
    <lineage>
        <taxon>Eukaryota</taxon>
        <taxon>Metazoa</taxon>
        <taxon>Ecdysozoa</taxon>
        <taxon>Arthropoda</taxon>
        <taxon>Hexapoda</taxon>
        <taxon>Insecta</taxon>
        <taxon>Pterygota</taxon>
        <taxon>Palaeoptera</taxon>
        <taxon>Odonata</taxon>
        <taxon>Epiprocta</taxon>
        <taxon>Anisoptera</taxon>
        <taxon>Libelluloidea</taxon>
        <taxon>Libellulidae</taxon>
        <taxon>Ladona</taxon>
    </lineage>
</organism>
<dbReference type="Proteomes" id="UP000792457">
    <property type="component" value="Unassembled WGS sequence"/>
</dbReference>
<comment type="caution">
    <text evidence="1">The sequence shown here is derived from an EMBL/GenBank/DDBJ whole genome shotgun (WGS) entry which is preliminary data.</text>
</comment>
<sequence>MLPKISETFIAMTEPAHPISTKDENIAYVVLLFPKDQDVLRQLRKNVRCKRPEMWKIKEWYLHQDNGPASLIMRDFLVKNNMTTVLLPTPQTWELEELQIQVVDKSLVFLHIIVNECKTLDSIKRRAAMDPGCYSIEHHFTHYLMPPLQRQQGSSPTPVCRERRRLAPQRQMQSSPLHLPFSHSLAELFLHIHLVEALK</sequence>
<proteinExistence type="predicted"/>
<reference evidence="1" key="2">
    <citation type="submission" date="2017-10" db="EMBL/GenBank/DDBJ databases">
        <title>Ladona fulva Genome sequencing and assembly.</title>
        <authorList>
            <person name="Murali S."/>
            <person name="Richards S."/>
            <person name="Bandaranaike D."/>
            <person name="Bellair M."/>
            <person name="Blankenburg K."/>
            <person name="Chao H."/>
            <person name="Dinh H."/>
            <person name="Doddapaneni H."/>
            <person name="Dugan-Rocha S."/>
            <person name="Elkadiri S."/>
            <person name="Gnanaolivu R."/>
            <person name="Hernandez B."/>
            <person name="Skinner E."/>
            <person name="Javaid M."/>
            <person name="Lee S."/>
            <person name="Li M."/>
            <person name="Ming W."/>
            <person name="Munidasa M."/>
            <person name="Muniz J."/>
            <person name="Nguyen L."/>
            <person name="Hughes D."/>
            <person name="Osuji N."/>
            <person name="Pu L.-L."/>
            <person name="Puazo M."/>
            <person name="Qu C."/>
            <person name="Quiroz J."/>
            <person name="Raj R."/>
            <person name="Weissenberger G."/>
            <person name="Xin Y."/>
            <person name="Zou X."/>
            <person name="Han Y."/>
            <person name="Worley K."/>
            <person name="Muzny D."/>
            <person name="Gibbs R."/>
        </authorList>
    </citation>
    <scope>NUCLEOTIDE SEQUENCE</scope>
    <source>
        <strain evidence="1">Sampled in the wild</strain>
    </source>
</reference>
<keyword evidence="2" id="KW-1185">Reference proteome</keyword>
<evidence type="ECO:0000313" key="1">
    <source>
        <dbReference type="EMBL" id="KAG8238342.1"/>
    </source>
</evidence>
<evidence type="ECO:0000313" key="2">
    <source>
        <dbReference type="Proteomes" id="UP000792457"/>
    </source>
</evidence>
<reference evidence="1" key="1">
    <citation type="submission" date="2013-04" db="EMBL/GenBank/DDBJ databases">
        <authorList>
            <person name="Qu J."/>
            <person name="Murali S.C."/>
            <person name="Bandaranaike D."/>
            <person name="Bellair M."/>
            <person name="Blankenburg K."/>
            <person name="Chao H."/>
            <person name="Dinh H."/>
            <person name="Doddapaneni H."/>
            <person name="Downs B."/>
            <person name="Dugan-Rocha S."/>
            <person name="Elkadiri S."/>
            <person name="Gnanaolivu R.D."/>
            <person name="Hernandez B."/>
            <person name="Javaid M."/>
            <person name="Jayaseelan J.C."/>
            <person name="Lee S."/>
            <person name="Li M."/>
            <person name="Ming W."/>
            <person name="Munidasa M."/>
            <person name="Muniz J."/>
            <person name="Nguyen L."/>
            <person name="Ongeri F."/>
            <person name="Osuji N."/>
            <person name="Pu L.-L."/>
            <person name="Puazo M."/>
            <person name="Qu C."/>
            <person name="Quiroz J."/>
            <person name="Raj R."/>
            <person name="Weissenberger G."/>
            <person name="Xin Y."/>
            <person name="Zou X."/>
            <person name="Han Y."/>
            <person name="Richards S."/>
            <person name="Worley K."/>
            <person name="Muzny D."/>
            <person name="Gibbs R."/>
        </authorList>
    </citation>
    <scope>NUCLEOTIDE SEQUENCE</scope>
    <source>
        <strain evidence="1">Sampled in the wild</strain>
    </source>
</reference>
<dbReference type="OrthoDB" id="6623853at2759"/>
<protein>
    <submittedName>
        <fullName evidence="1">Uncharacterized protein</fullName>
    </submittedName>
</protein>